<evidence type="ECO:0000313" key="2">
    <source>
        <dbReference type="Proteomes" id="UP000440732"/>
    </source>
</evidence>
<gene>
    <name evidence="1" type="ORF">PF006_g203</name>
</gene>
<proteinExistence type="predicted"/>
<sequence length="110" mass="12525">MAPLSTQDMKVGSANEENIAARVHQFLNMHYAFHIEQLKSKDLPVAAFSPDHVASVLHVRRGRFNAIMEYNPNNSTHSAYGESASSFVRRFYDRGFGDNGIRWTFEHLDP</sequence>
<dbReference type="EMBL" id="QXGA01000004">
    <property type="protein sequence ID" value="KAE9155863.1"/>
    <property type="molecule type" value="Genomic_DNA"/>
</dbReference>
<evidence type="ECO:0000313" key="1">
    <source>
        <dbReference type="EMBL" id="KAE9155863.1"/>
    </source>
</evidence>
<comment type="caution">
    <text evidence="1">The sequence shown here is derived from an EMBL/GenBank/DDBJ whole genome shotgun (WGS) entry which is preliminary data.</text>
</comment>
<dbReference type="AlphaFoldDB" id="A0A6A3V8C0"/>
<dbReference type="Proteomes" id="UP000440732">
    <property type="component" value="Unassembled WGS sequence"/>
</dbReference>
<reference evidence="1 2" key="1">
    <citation type="submission" date="2018-08" db="EMBL/GenBank/DDBJ databases">
        <title>Genomic investigation of the strawberry pathogen Phytophthora fragariae indicates pathogenicity is determined by transcriptional variation in three key races.</title>
        <authorList>
            <person name="Adams T.M."/>
            <person name="Armitage A.D."/>
            <person name="Sobczyk M.K."/>
            <person name="Bates H.J."/>
            <person name="Dunwell J.M."/>
            <person name="Nellist C.F."/>
            <person name="Harrison R.J."/>
        </authorList>
    </citation>
    <scope>NUCLEOTIDE SEQUENCE [LARGE SCALE GENOMIC DNA]</scope>
    <source>
        <strain evidence="1 2">NOV-5</strain>
    </source>
</reference>
<name>A0A6A3V8C0_9STRA</name>
<accession>A0A6A3V8C0</accession>
<organism evidence="1 2">
    <name type="scientific">Phytophthora fragariae</name>
    <dbReference type="NCBI Taxonomy" id="53985"/>
    <lineage>
        <taxon>Eukaryota</taxon>
        <taxon>Sar</taxon>
        <taxon>Stramenopiles</taxon>
        <taxon>Oomycota</taxon>
        <taxon>Peronosporomycetes</taxon>
        <taxon>Peronosporales</taxon>
        <taxon>Peronosporaceae</taxon>
        <taxon>Phytophthora</taxon>
    </lineage>
</organism>
<protein>
    <submittedName>
        <fullName evidence="1">Uncharacterized protein</fullName>
    </submittedName>
</protein>